<dbReference type="EMBL" id="VSRR010000913">
    <property type="protein sequence ID" value="MPC20817.1"/>
    <property type="molecule type" value="Genomic_DNA"/>
</dbReference>
<reference evidence="1 2" key="1">
    <citation type="submission" date="2019-05" db="EMBL/GenBank/DDBJ databases">
        <title>Another draft genome of Portunus trituberculatus and its Hox gene families provides insights of decapod evolution.</title>
        <authorList>
            <person name="Jeong J.-H."/>
            <person name="Song I."/>
            <person name="Kim S."/>
            <person name="Choi T."/>
            <person name="Kim D."/>
            <person name="Ryu S."/>
            <person name="Kim W."/>
        </authorList>
    </citation>
    <scope>NUCLEOTIDE SEQUENCE [LARGE SCALE GENOMIC DNA]</scope>
    <source>
        <tissue evidence="1">Muscle</tissue>
    </source>
</reference>
<sequence length="134" mass="15131">MQSYLELLLLMNRLTLEKIPPFLAASRAVLVKSPSVCFPMNDRSSNVDLLACKQTETEVSRCGKRCGCHSLKNCCRQVYSTTALYRLTLGRPKYIHRSSSALYNYPVMDIQISAVPLTRYGSVTCGNQWPFTQD</sequence>
<dbReference type="Proteomes" id="UP000324222">
    <property type="component" value="Unassembled WGS sequence"/>
</dbReference>
<evidence type="ECO:0000313" key="2">
    <source>
        <dbReference type="Proteomes" id="UP000324222"/>
    </source>
</evidence>
<keyword evidence="2" id="KW-1185">Reference proteome</keyword>
<organism evidence="1 2">
    <name type="scientific">Portunus trituberculatus</name>
    <name type="common">Swimming crab</name>
    <name type="synonym">Neptunus trituberculatus</name>
    <dbReference type="NCBI Taxonomy" id="210409"/>
    <lineage>
        <taxon>Eukaryota</taxon>
        <taxon>Metazoa</taxon>
        <taxon>Ecdysozoa</taxon>
        <taxon>Arthropoda</taxon>
        <taxon>Crustacea</taxon>
        <taxon>Multicrustacea</taxon>
        <taxon>Malacostraca</taxon>
        <taxon>Eumalacostraca</taxon>
        <taxon>Eucarida</taxon>
        <taxon>Decapoda</taxon>
        <taxon>Pleocyemata</taxon>
        <taxon>Brachyura</taxon>
        <taxon>Eubrachyura</taxon>
        <taxon>Portunoidea</taxon>
        <taxon>Portunidae</taxon>
        <taxon>Portuninae</taxon>
        <taxon>Portunus</taxon>
    </lineage>
</organism>
<proteinExistence type="predicted"/>
<comment type="caution">
    <text evidence="1">The sequence shown here is derived from an EMBL/GenBank/DDBJ whole genome shotgun (WGS) entry which is preliminary data.</text>
</comment>
<protein>
    <submittedName>
        <fullName evidence="1">Uncharacterized protein</fullName>
    </submittedName>
</protein>
<gene>
    <name evidence="1" type="ORF">E2C01_013778</name>
</gene>
<accession>A0A5B7DI17</accession>
<dbReference type="AlphaFoldDB" id="A0A5B7DI17"/>
<name>A0A5B7DI17_PORTR</name>
<evidence type="ECO:0000313" key="1">
    <source>
        <dbReference type="EMBL" id="MPC20817.1"/>
    </source>
</evidence>